<sequence length="108" mass="12746">MEFVNQFQTYSQQSRKSFAIVEEKLNAVSKKIKTPSDIKRKMTTTKLQKNRMVPSELLDNQGEIISYEAAFKYSFPGEEFDLEDLNLTVEEPKYYKEYEIVFTDLPEE</sequence>
<comment type="caution">
    <text evidence="1">The sequence shown here is derived from an EMBL/GenBank/DDBJ whole genome shotgun (WGS) entry which is preliminary data.</text>
</comment>
<reference evidence="1" key="1">
    <citation type="submission" date="2023-06" db="EMBL/GenBank/DDBJ databases">
        <authorList>
            <person name="Kurt Z."/>
        </authorList>
    </citation>
    <scope>NUCLEOTIDE SEQUENCE</scope>
</reference>
<evidence type="ECO:0000313" key="3">
    <source>
        <dbReference type="Proteomes" id="UP001642409"/>
    </source>
</evidence>
<name>A0AA86TWY9_9EUKA</name>
<dbReference type="EMBL" id="CAXDID020000052">
    <property type="protein sequence ID" value="CAL6005732.1"/>
    <property type="molecule type" value="Genomic_DNA"/>
</dbReference>
<gene>
    <name evidence="2" type="ORF">HINF_LOCUS19658</name>
    <name evidence="1" type="ORF">HINF_LOCUS20040</name>
</gene>
<dbReference type="EMBL" id="CATOUU010000517">
    <property type="protein sequence ID" value="CAI9932395.1"/>
    <property type="molecule type" value="Genomic_DNA"/>
</dbReference>
<proteinExistence type="predicted"/>
<reference evidence="2 3" key="2">
    <citation type="submission" date="2024-07" db="EMBL/GenBank/DDBJ databases">
        <authorList>
            <person name="Akdeniz Z."/>
        </authorList>
    </citation>
    <scope>NUCLEOTIDE SEQUENCE [LARGE SCALE GENOMIC DNA]</scope>
</reference>
<evidence type="ECO:0000313" key="1">
    <source>
        <dbReference type="EMBL" id="CAI9932395.1"/>
    </source>
</evidence>
<keyword evidence="3" id="KW-1185">Reference proteome</keyword>
<organism evidence="1">
    <name type="scientific">Hexamita inflata</name>
    <dbReference type="NCBI Taxonomy" id="28002"/>
    <lineage>
        <taxon>Eukaryota</taxon>
        <taxon>Metamonada</taxon>
        <taxon>Diplomonadida</taxon>
        <taxon>Hexamitidae</taxon>
        <taxon>Hexamitinae</taxon>
        <taxon>Hexamita</taxon>
    </lineage>
</organism>
<accession>A0AA86TWY9</accession>
<dbReference type="AlphaFoldDB" id="A0AA86TWY9"/>
<dbReference type="Proteomes" id="UP001642409">
    <property type="component" value="Unassembled WGS sequence"/>
</dbReference>
<protein>
    <submittedName>
        <fullName evidence="2">Hypothetical_protein</fullName>
    </submittedName>
</protein>
<evidence type="ECO:0000313" key="2">
    <source>
        <dbReference type="EMBL" id="CAL6005732.1"/>
    </source>
</evidence>